<feature type="transmembrane region" description="Helical" evidence="5">
    <location>
        <begin position="268"/>
        <end position="289"/>
    </location>
</feature>
<dbReference type="Pfam" id="PF13000">
    <property type="entry name" value="Acatn"/>
    <property type="match status" value="3"/>
</dbReference>
<keyword evidence="4 5" id="KW-0472">Membrane</keyword>
<comment type="caution">
    <text evidence="6">The sequence shown here is derived from an EMBL/GenBank/DDBJ whole genome shotgun (WGS) entry which is preliminary data.</text>
</comment>
<dbReference type="OMA" id="CFRYSET"/>
<feature type="transmembrane region" description="Helical" evidence="5">
    <location>
        <begin position="488"/>
        <end position="507"/>
    </location>
</feature>
<dbReference type="GO" id="GO:0016020">
    <property type="term" value="C:membrane"/>
    <property type="evidence" value="ECO:0007669"/>
    <property type="project" value="UniProtKB-SubCell"/>
</dbReference>
<evidence type="ECO:0000256" key="1">
    <source>
        <dbReference type="ARBA" id="ARBA00004141"/>
    </source>
</evidence>
<evidence type="ECO:0000256" key="2">
    <source>
        <dbReference type="ARBA" id="ARBA00022692"/>
    </source>
</evidence>
<name>A0A226DLI9_FOLCA</name>
<keyword evidence="3 5" id="KW-1133">Transmembrane helix</keyword>
<feature type="transmembrane region" description="Helical" evidence="5">
    <location>
        <begin position="36"/>
        <end position="60"/>
    </location>
</feature>
<accession>A0A226DLI9</accession>
<dbReference type="EMBL" id="LNIX01000018">
    <property type="protein sequence ID" value="OXA45076.1"/>
    <property type="molecule type" value="Genomic_DNA"/>
</dbReference>
<organism evidence="6 7">
    <name type="scientific">Folsomia candida</name>
    <name type="common">Springtail</name>
    <dbReference type="NCBI Taxonomy" id="158441"/>
    <lineage>
        <taxon>Eukaryota</taxon>
        <taxon>Metazoa</taxon>
        <taxon>Ecdysozoa</taxon>
        <taxon>Arthropoda</taxon>
        <taxon>Hexapoda</taxon>
        <taxon>Collembola</taxon>
        <taxon>Entomobryomorpha</taxon>
        <taxon>Isotomoidea</taxon>
        <taxon>Isotomidae</taxon>
        <taxon>Proisotominae</taxon>
        <taxon>Folsomia</taxon>
    </lineage>
</organism>
<gene>
    <name evidence="6" type="ORF">Fcan01_20076</name>
</gene>
<feature type="transmembrane region" description="Helical" evidence="5">
    <location>
        <begin position="104"/>
        <end position="123"/>
    </location>
</feature>
<feature type="transmembrane region" description="Helical" evidence="5">
    <location>
        <begin position="165"/>
        <end position="191"/>
    </location>
</feature>
<feature type="transmembrane region" description="Helical" evidence="5">
    <location>
        <begin position="365"/>
        <end position="384"/>
    </location>
</feature>
<evidence type="ECO:0000256" key="3">
    <source>
        <dbReference type="ARBA" id="ARBA00022989"/>
    </source>
</evidence>
<protein>
    <submittedName>
        <fullName evidence="6">Acetyl-coenzyme A transporter 1</fullName>
    </submittedName>
</protein>
<keyword evidence="2 5" id="KW-0812">Transmembrane</keyword>
<sequence>MEKSVDEASVELTKNPVIVPVISPKKPNFRKDIRSILLLLLLYILQGIPLGLIVTIPFLLQSKNVPYTDQARFSLAYWPFGLKVLYAPIVDAVYWQRLGRRKSWIIPLQYLIALFFFVIAAKVDDLFEAKDVTSLTIMFFCLNFLAASQDVAVDGWALTMMAPENVGYASTCNAVGQTLGFVLGFSGFLALNSASFANKFRDIPGEDGLVTLPQFLVFWAIIFAVTTTLILLFKKEKKESLQVTEGHMDIFESYRNLWRILKLRNVQILALFLLTVRIGTGASDALARLKLVEKGIPKETLALFSIFLIPLKLALPILTAKWTVGPNPMKVYINTIPFSILFGLIWPLLVYWAGWLGGPGTEYPFWFYAILFTATVAELVPGYTRFVTGMGFSAKISDPEIGGTYMTLINTITNVGGMWPATVALALVDYVGIGKCRDVRNDVLMGMANVTEVGAAGILDDGGEVRNATMGGAGGKGKAGKCSLVDGYYVESVVCSVLGLLWLFVWGRRTIMKLQRKPISTWRVIQPE</sequence>
<dbReference type="SUPFAM" id="SSF103473">
    <property type="entry name" value="MFS general substrate transporter"/>
    <property type="match status" value="1"/>
</dbReference>
<keyword evidence="7" id="KW-1185">Reference proteome</keyword>
<evidence type="ECO:0000256" key="4">
    <source>
        <dbReference type="ARBA" id="ARBA00023136"/>
    </source>
</evidence>
<feature type="transmembrane region" description="Helical" evidence="5">
    <location>
        <begin position="301"/>
        <end position="319"/>
    </location>
</feature>
<dbReference type="Proteomes" id="UP000198287">
    <property type="component" value="Unassembled WGS sequence"/>
</dbReference>
<dbReference type="InterPro" id="IPR024371">
    <property type="entry name" value="AcetylCoA_trans_1-like"/>
</dbReference>
<dbReference type="GO" id="GO:0008521">
    <property type="term" value="F:acetyl-CoA transmembrane transporter activity"/>
    <property type="evidence" value="ECO:0007669"/>
    <property type="project" value="InterPro"/>
</dbReference>
<dbReference type="PANTHER" id="PTHR12778:SF9">
    <property type="entry name" value="ACETYL-COENZYME A TRANSPORTER 1"/>
    <property type="match status" value="1"/>
</dbReference>
<feature type="transmembrane region" description="Helical" evidence="5">
    <location>
        <begin position="331"/>
        <end position="353"/>
    </location>
</feature>
<dbReference type="PANTHER" id="PTHR12778">
    <property type="entry name" value="SOLUTE CARRIER FAMILY 33 ACETYL-COA TRANSPORTER -RELATED"/>
    <property type="match status" value="1"/>
</dbReference>
<evidence type="ECO:0000313" key="7">
    <source>
        <dbReference type="Proteomes" id="UP000198287"/>
    </source>
</evidence>
<dbReference type="GO" id="GO:0035348">
    <property type="term" value="P:acetyl-CoA transmembrane transport"/>
    <property type="evidence" value="ECO:0007669"/>
    <property type="project" value="InterPro"/>
</dbReference>
<proteinExistence type="predicted"/>
<evidence type="ECO:0000256" key="5">
    <source>
        <dbReference type="SAM" id="Phobius"/>
    </source>
</evidence>
<dbReference type="InterPro" id="IPR004752">
    <property type="entry name" value="AmpG_permease/AT-1"/>
</dbReference>
<dbReference type="Gene3D" id="1.20.1250.20">
    <property type="entry name" value="MFS general substrate transporter like domains"/>
    <property type="match status" value="1"/>
</dbReference>
<dbReference type="OrthoDB" id="6415790at2759"/>
<dbReference type="InterPro" id="IPR036259">
    <property type="entry name" value="MFS_trans_sf"/>
</dbReference>
<feature type="transmembrane region" description="Helical" evidence="5">
    <location>
        <begin position="135"/>
        <end position="153"/>
    </location>
</feature>
<reference evidence="6 7" key="1">
    <citation type="submission" date="2015-12" db="EMBL/GenBank/DDBJ databases">
        <title>The genome of Folsomia candida.</title>
        <authorList>
            <person name="Faddeeva A."/>
            <person name="Derks M.F."/>
            <person name="Anvar Y."/>
            <person name="Smit S."/>
            <person name="Van Straalen N."/>
            <person name="Roelofs D."/>
        </authorList>
    </citation>
    <scope>NUCLEOTIDE SEQUENCE [LARGE SCALE GENOMIC DNA]</scope>
    <source>
        <strain evidence="6 7">VU population</strain>
        <tissue evidence="6">Whole body</tissue>
    </source>
</reference>
<feature type="transmembrane region" description="Helical" evidence="5">
    <location>
        <begin position="211"/>
        <end position="233"/>
    </location>
</feature>
<feature type="transmembrane region" description="Helical" evidence="5">
    <location>
        <begin position="75"/>
        <end position="95"/>
    </location>
</feature>
<comment type="subcellular location">
    <subcellularLocation>
        <location evidence="1">Membrane</location>
        <topology evidence="1">Multi-pass membrane protein</topology>
    </subcellularLocation>
</comment>
<feature type="transmembrane region" description="Helical" evidence="5">
    <location>
        <begin position="405"/>
        <end position="428"/>
    </location>
</feature>
<dbReference type="AlphaFoldDB" id="A0A226DLI9"/>
<evidence type="ECO:0000313" key="6">
    <source>
        <dbReference type="EMBL" id="OXA45076.1"/>
    </source>
</evidence>